<evidence type="ECO:0000313" key="2">
    <source>
        <dbReference type="Proteomes" id="UP000639859"/>
    </source>
</evidence>
<proteinExistence type="predicted"/>
<organism evidence="1 2">
    <name type="scientific">Caulobacter hibisci</name>
    <dbReference type="NCBI Taxonomy" id="2035993"/>
    <lineage>
        <taxon>Bacteria</taxon>
        <taxon>Pseudomonadati</taxon>
        <taxon>Pseudomonadota</taxon>
        <taxon>Alphaproteobacteria</taxon>
        <taxon>Caulobacterales</taxon>
        <taxon>Caulobacteraceae</taxon>
        <taxon>Caulobacter</taxon>
    </lineage>
</organism>
<name>A0ABS0T2C2_9CAUL</name>
<dbReference type="Proteomes" id="UP000639859">
    <property type="component" value="Unassembled WGS sequence"/>
</dbReference>
<comment type="caution">
    <text evidence="1">The sequence shown here is derived from an EMBL/GenBank/DDBJ whole genome shotgun (WGS) entry which is preliminary data.</text>
</comment>
<sequence length="294" mass="32954">MTDAPDPIWPTIDPKAARLYGLLAARARKVVILRRGPRRLTRVLIWTLAGDTIEGGQWFRGRIQERRCDVSPDGKLLACAVVKGRPPHYSWTALSRPPHLTALAFWPMVGGYGGGLFGHDWRTFRLNQDGSDGLIVPKGSPHMPEDLTVLTAPAVNEAALLRARLERDGWDLDEERKPVGHKRGSPLGRSFDPPRVRSKPIRRGWRLVVEDLGGVERNGRAHVETARIEDREGRTILNLGRIDWVEVDPIGDVLVAADGRLYRIHDAEVRLVADPNAMDFETVVAPREALEWPR</sequence>
<accession>A0ABS0T2C2</accession>
<gene>
    <name evidence="1" type="ORF">I4Q42_19610</name>
</gene>
<dbReference type="RefSeq" id="WP_198577782.1">
    <property type="nucleotide sequence ID" value="NZ_JADWOX010000016.1"/>
</dbReference>
<evidence type="ECO:0000313" key="1">
    <source>
        <dbReference type="EMBL" id="MBI1685881.1"/>
    </source>
</evidence>
<dbReference type="EMBL" id="JADWOX010000016">
    <property type="protein sequence ID" value="MBI1685881.1"/>
    <property type="molecule type" value="Genomic_DNA"/>
</dbReference>
<protein>
    <submittedName>
        <fullName evidence="1">Uncharacterized protein</fullName>
    </submittedName>
</protein>
<reference evidence="1 2" key="1">
    <citation type="submission" date="2020-11" db="EMBL/GenBank/DDBJ databases">
        <title>genome sequence of strain KACC 18849.</title>
        <authorList>
            <person name="Gao J."/>
            <person name="Zhang X."/>
        </authorList>
    </citation>
    <scope>NUCLEOTIDE SEQUENCE [LARGE SCALE GENOMIC DNA]</scope>
    <source>
        <strain evidence="1 2">KACC 18849</strain>
    </source>
</reference>
<keyword evidence="2" id="KW-1185">Reference proteome</keyword>